<evidence type="ECO:0000256" key="1">
    <source>
        <dbReference type="ARBA" id="ARBA00012513"/>
    </source>
</evidence>
<accession>A0ABR9MJZ5</accession>
<evidence type="ECO:0000313" key="9">
    <source>
        <dbReference type="EMBL" id="MBE1593266.1"/>
    </source>
</evidence>
<dbReference type="PROSITE" id="PS00108">
    <property type="entry name" value="PROTEIN_KINASE_ST"/>
    <property type="match status" value="1"/>
</dbReference>
<dbReference type="EMBL" id="JADBEK010000001">
    <property type="protein sequence ID" value="MBE1593266.1"/>
    <property type="molecule type" value="Genomic_DNA"/>
</dbReference>
<name>A0ABR9MJZ5_9ACTN</name>
<keyword evidence="10" id="KW-1185">Reference proteome</keyword>
<dbReference type="Proteomes" id="UP000633509">
    <property type="component" value="Unassembled WGS sequence"/>
</dbReference>
<keyword evidence="4" id="KW-0547">Nucleotide-binding</keyword>
<feature type="region of interest" description="Disordered" evidence="7">
    <location>
        <begin position="325"/>
        <end position="359"/>
    </location>
</feature>
<evidence type="ECO:0000256" key="2">
    <source>
        <dbReference type="ARBA" id="ARBA00022527"/>
    </source>
</evidence>
<keyword evidence="6" id="KW-0067">ATP-binding</keyword>
<proteinExistence type="predicted"/>
<reference evidence="9 10" key="1">
    <citation type="submission" date="2020-10" db="EMBL/GenBank/DDBJ databases">
        <title>Sequencing the genomes of 1000 actinobacteria strains.</title>
        <authorList>
            <person name="Klenk H.-P."/>
        </authorList>
    </citation>
    <scope>NUCLEOTIDE SEQUENCE [LARGE SCALE GENOMIC DNA]</scope>
    <source>
        <strain evidence="9 10">DSM 43173</strain>
    </source>
</reference>
<dbReference type="SMART" id="SM00220">
    <property type="entry name" value="S_TKc"/>
    <property type="match status" value="1"/>
</dbReference>
<dbReference type="RefSeq" id="WP_192792645.1">
    <property type="nucleotide sequence ID" value="NZ_JADBEK010000001.1"/>
</dbReference>
<keyword evidence="3" id="KW-0808">Transferase</keyword>
<dbReference type="InterPro" id="IPR000719">
    <property type="entry name" value="Prot_kinase_dom"/>
</dbReference>
<dbReference type="PANTHER" id="PTHR43289:SF6">
    <property type="entry name" value="SERINE_THREONINE-PROTEIN KINASE NEKL-3"/>
    <property type="match status" value="1"/>
</dbReference>
<protein>
    <recommendedName>
        <fullName evidence="1">non-specific serine/threonine protein kinase</fullName>
        <ecNumber evidence="1">2.7.11.1</ecNumber>
    </recommendedName>
</protein>
<dbReference type="Gene3D" id="3.30.200.20">
    <property type="entry name" value="Phosphorylase Kinase, domain 1"/>
    <property type="match status" value="1"/>
</dbReference>
<dbReference type="InterPro" id="IPR011009">
    <property type="entry name" value="Kinase-like_dom_sf"/>
</dbReference>
<evidence type="ECO:0000256" key="6">
    <source>
        <dbReference type="ARBA" id="ARBA00022840"/>
    </source>
</evidence>
<evidence type="ECO:0000313" key="10">
    <source>
        <dbReference type="Proteomes" id="UP000633509"/>
    </source>
</evidence>
<keyword evidence="5 9" id="KW-0418">Kinase</keyword>
<gene>
    <name evidence="9" type="ORF">H4W80_011524</name>
</gene>
<organism evidence="9 10">
    <name type="scientific">Nonomuraea angiospora</name>
    <dbReference type="NCBI Taxonomy" id="46172"/>
    <lineage>
        <taxon>Bacteria</taxon>
        <taxon>Bacillati</taxon>
        <taxon>Actinomycetota</taxon>
        <taxon>Actinomycetes</taxon>
        <taxon>Streptosporangiales</taxon>
        <taxon>Streptosporangiaceae</taxon>
        <taxon>Nonomuraea</taxon>
    </lineage>
</organism>
<dbReference type="InterPro" id="IPR008271">
    <property type="entry name" value="Ser/Thr_kinase_AS"/>
</dbReference>
<evidence type="ECO:0000256" key="3">
    <source>
        <dbReference type="ARBA" id="ARBA00022679"/>
    </source>
</evidence>
<sequence length="519" mass="54183">MHVVAARYHLLAPLGAGGAGTVWRAYDAVLHREVAVKQVRLPSDLALTEQALAATLREARSAASLNHPAIITVHDVIAESGQPWIVMDLLAGRSLADLIKEHGRLPAGQVATIGLRVLDALEAAHRHGILHRDVKPGNVIVTDSGEAILTDFGIATHITDTAAASPAGTATGRPGTAGTPGYIAPERLRGEPAGPASDLWSLAATLFTAVEGRGPYQRDSPMASIAAVLTQPPPPAVNAGPFGELLVALLNANPATRPHPQVIREVLQPVAVALPTRQSAVTAPTTAPVPRRKSRLPLALGGLAVAASITVTAVLLVNAPAQMTELPPDQSATRSSPAPQPTATTTAAPSQAPRGDGAFATAPHACRLVSDERASKIMPGLSRRQVRLDPTKCDWVVGTLKDVVSIKISHSAQVAVTQKIFTGRRQAQASMKGSESSITRQAVRDLPGIGNEAFGQNWWDTTSTQAHSIVWVRVSNLVVEIDSAAHDSSELRPGQQDRAVEAARALADALAEVASTDTG</sequence>
<evidence type="ECO:0000256" key="4">
    <source>
        <dbReference type="ARBA" id="ARBA00022741"/>
    </source>
</evidence>
<evidence type="ECO:0000259" key="8">
    <source>
        <dbReference type="PROSITE" id="PS50011"/>
    </source>
</evidence>
<dbReference type="CDD" id="cd14014">
    <property type="entry name" value="STKc_PknB_like"/>
    <property type="match status" value="1"/>
</dbReference>
<dbReference type="PANTHER" id="PTHR43289">
    <property type="entry name" value="MITOGEN-ACTIVATED PROTEIN KINASE KINASE KINASE 20-RELATED"/>
    <property type="match status" value="1"/>
</dbReference>
<keyword evidence="2 9" id="KW-0723">Serine/threonine-protein kinase</keyword>
<dbReference type="EC" id="2.7.11.1" evidence="1"/>
<evidence type="ECO:0000256" key="7">
    <source>
        <dbReference type="SAM" id="MobiDB-lite"/>
    </source>
</evidence>
<dbReference type="SUPFAM" id="SSF56112">
    <property type="entry name" value="Protein kinase-like (PK-like)"/>
    <property type="match status" value="1"/>
</dbReference>
<dbReference type="PROSITE" id="PS50011">
    <property type="entry name" value="PROTEIN_KINASE_DOM"/>
    <property type="match status" value="1"/>
</dbReference>
<comment type="caution">
    <text evidence="9">The sequence shown here is derived from an EMBL/GenBank/DDBJ whole genome shotgun (WGS) entry which is preliminary data.</text>
</comment>
<dbReference type="GO" id="GO:0004674">
    <property type="term" value="F:protein serine/threonine kinase activity"/>
    <property type="evidence" value="ECO:0007669"/>
    <property type="project" value="UniProtKB-KW"/>
</dbReference>
<dbReference type="Gene3D" id="1.10.510.10">
    <property type="entry name" value="Transferase(Phosphotransferase) domain 1"/>
    <property type="match status" value="1"/>
</dbReference>
<feature type="domain" description="Protein kinase" evidence="8">
    <location>
        <begin position="8"/>
        <end position="271"/>
    </location>
</feature>
<dbReference type="Pfam" id="PF00069">
    <property type="entry name" value="Pkinase"/>
    <property type="match status" value="1"/>
</dbReference>
<feature type="compositionally biased region" description="Low complexity" evidence="7">
    <location>
        <begin position="330"/>
        <end position="354"/>
    </location>
</feature>
<evidence type="ECO:0000256" key="5">
    <source>
        <dbReference type="ARBA" id="ARBA00022777"/>
    </source>
</evidence>